<dbReference type="PANTHER" id="PTHR43133">
    <property type="entry name" value="RNA POLYMERASE ECF-TYPE SIGMA FACTO"/>
    <property type="match status" value="1"/>
</dbReference>
<evidence type="ECO:0000313" key="8">
    <source>
        <dbReference type="Proteomes" id="UP000198711"/>
    </source>
</evidence>
<evidence type="ECO:0000256" key="2">
    <source>
        <dbReference type="ARBA" id="ARBA00023015"/>
    </source>
</evidence>
<dbReference type="Pfam" id="PF08281">
    <property type="entry name" value="Sigma70_r4_2"/>
    <property type="match status" value="1"/>
</dbReference>
<dbReference type="GO" id="GO:0006352">
    <property type="term" value="P:DNA-templated transcription initiation"/>
    <property type="evidence" value="ECO:0007669"/>
    <property type="project" value="InterPro"/>
</dbReference>
<evidence type="ECO:0000256" key="1">
    <source>
        <dbReference type="ARBA" id="ARBA00010641"/>
    </source>
</evidence>
<comment type="caution">
    <text evidence="7">The sequence shown here is derived from an EMBL/GenBank/DDBJ whole genome shotgun (WGS) entry which is preliminary data.</text>
</comment>
<evidence type="ECO:0000256" key="3">
    <source>
        <dbReference type="ARBA" id="ARBA00023082"/>
    </source>
</evidence>
<dbReference type="SUPFAM" id="SSF88659">
    <property type="entry name" value="Sigma3 and sigma4 domains of RNA polymerase sigma factors"/>
    <property type="match status" value="1"/>
</dbReference>
<evidence type="ECO:0000259" key="5">
    <source>
        <dbReference type="Pfam" id="PF04542"/>
    </source>
</evidence>
<proteinExistence type="inferred from homology"/>
<dbReference type="RefSeq" id="WP_092722900.1">
    <property type="nucleotide sequence ID" value="NZ_FNNO01000003.1"/>
</dbReference>
<name>A0A8X8IAU0_9BACT</name>
<feature type="domain" description="RNA polymerase sigma factor 70 region 4 type 2" evidence="6">
    <location>
        <begin position="124"/>
        <end position="176"/>
    </location>
</feature>
<dbReference type="InterPro" id="IPR014327">
    <property type="entry name" value="RNA_pol_sigma70_bacteroid"/>
</dbReference>
<keyword evidence="8" id="KW-1185">Reference proteome</keyword>
<comment type="similarity">
    <text evidence="1">Belongs to the sigma-70 factor family. ECF subfamily.</text>
</comment>
<dbReference type="InterPro" id="IPR036388">
    <property type="entry name" value="WH-like_DNA-bd_sf"/>
</dbReference>
<dbReference type="InterPro" id="IPR014284">
    <property type="entry name" value="RNA_pol_sigma-70_dom"/>
</dbReference>
<dbReference type="InterPro" id="IPR007627">
    <property type="entry name" value="RNA_pol_sigma70_r2"/>
</dbReference>
<gene>
    <name evidence="7" type="ORF">SAMN05444410_103244</name>
</gene>
<dbReference type="AlphaFoldDB" id="A0A8X8IAU0"/>
<keyword evidence="4" id="KW-0804">Transcription</keyword>
<dbReference type="EMBL" id="FNNO01000003">
    <property type="protein sequence ID" value="SDW54826.1"/>
    <property type="molecule type" value="Genomic_DNA"/>
</dbReference>
<dbReference type="Pfam" id="PF04542">
    <property type="entry name" value="Sigma70_r2"/>
    <property type="match status" value="1"/>
</dbReference>
<dbReference type="InterPro" id="IPR013325">
    <property type="entry name" value="RNA_pol_sigma_r2"/>
</dbReference>
<sequence length="196" mass="22929">MIAAAKINYLQGRIARNDDQQAYRELFVIFYNPLLHFARSFLSSKEQAEEAVSDVFIHIWEKRRRLETVSNLKVYLYIATKNTALNYRSRQNKHRTEDLGEMATELKSIYFNPEQLLITAEMIQRIRQAINQLPARCRLIFKLVKEDELKYREVAEILQLSVKTVEAQMTIALRKIGTVVNFDIQKTVSTRPCSSQ</sequence>
<dbReference type="Proteomes" id="UP000198711">
    <property type="component" value="Unassembled WGS sequence"/>
</dbReference>
<dbReference type="NCBIfam" id="TIGR02937">
    <property type="entry name" value="sigma70-ECF"/>
    <property type="match status" value="1"/>
</dbReference>
<reference evidence="7 8" key="1">
    <citation type="submission" date="2016-10" db="EMBL/GenBank/DDBJ databases">
        <authorList>
            <person name="Varghese N."/>
            <person name="Submissions S."/>
        </authorList>
    </citation>
    <scope>NUCLEOTIDE SEQUENCE [LARGE SCALE GENOMIC DNA]</scope>
    <source>
        <strain evidence="7 8">DSM 25353</strain>
    </source>
</reference>
<feature type="domain" description="RNA polymerase sigma-70 region 2" evidence="5">
    <location>
        <begin position="30"/>
        <end position="93"/>
    </location>
</feature>
<dbReference type="InterPro" id="IPR013249">
    <property type="entry name" value="RNA_pol_sigma70_r4_t2"/>
</dbReference>
<dbReference type="InterPro" id="IPR039425">
    <property type="entry name" value="RNA_pol_sigma-70-like"/>
</dbReference>
<dbReference type="NCBIfam" id="TIGR02985">
    <property type="entry name" value="Sig70_bacteroi1"/>
    <property type="match status" value="1"/>
</dbReference>
<dbReference type="GO" id="GO:0003677">
    <property type="term" value="F:DNA binding"/>
    <property type="evidence" value="ECO:0007669"/>
    <property type="project" value="InterPro"/>
</dbReference>
<dbReference type="Gene3D" id="1.10.1740.10">
    <property type="match status" value="1"/>
</dbReference>
<organism evidence="7 8">
    <name type="scientific">Hydrobacter penzbergensis</name>
    <dbReference type="NCBI Taxonomy" id="1235997"/>
    <lineage>
        <taxon>Bacteria</taxon>
        <taxon>Pseudomonadati</taxon>
        <taxon>Bacteroidota</taxon>
        <taxon>Chitinophagia</taxon>
        <taxon>Chitinophagales</taxon>
        <taxon>Chitinophagaceae</taxon>
        <taxon>Hydrobacter</taxon>
    </lineage>
</organism>
<dbReference type="GO" id="GO:0016987">
    <property type="term" value="F:sigma factor activity"/>
    <property type="evidence" value="ECO:0007669"/>
    <property type="project" value="UniProtKB-KW"/>
</dbReference>
<protein>
    <submittedName>
        <fullName evidence="7">RNA polymerase sigma-70 factor, ECF subfamily</fullName>
    </submittedName>
</protein>
<keyword evidence="2" id="KW-0805">Transcription regulation</keyword>
<dbReference type="SUPFAM" id="SSF88946">
    <property type="entry name" value="Sigma2 domain of RNA polymerase sigma factors"/>
    <property type="match status" value="1"/>
</dbReference>
<dbReference type="InterPro" id="IPR013324">
    <property type="entry name" value="RNA_pol_sigma_r3/r4-like"/>
</dbReference>
<dbReference type="PANTHER" id="PTHR43133:SF46">
    <property type="entry name" value="RNA POLYMERASE SIGMA-70 FACTOR ECF SUBFAMILY"/>
    <property type="match status" value="1"/>
</dbReference>
<dbReference type="Gene3D" id="1.10.10.10">
    <property type="entry name" value="Winged helix-like DNA-binding domain superfamily/Winged helix DNA-binding domain"/>
    <property type="match status" value="1"/>
</dbReference>
<evidence type="ECO:0000313" key="7">
    <source>
        <dbReference type="EMBL" id="SDW54826.1"/>
    </source>
</evidence>
<evidence type="ECO:0000256" key="4">
    <source>
        <dbReference type="ARBA" id="ARBA00023163"/>
    </source>
</evidence>
<accession>A0A8X8IAU0</accession>
<keyword evidence="3" id="KW-0731">Sigma factor</keyword>
<evidence type="ECO:0000259" key="6">
    <source>
        <dbReference type="Pfam" id="PF08281"/>
    </source>
</evidence>